<name>A0A2N5M3K3_9BACI</name>
<keyword evidence="1" id="KW-0472">Membrane</keyword>
<evidence type="ECO:0000313" key="3">
    <source>
        <dbReference type="Proteomes" id="UP000234748"/>
    </source>
</evidence>
<dbReference type="OrthoDB" id="875405at2"/>
<keyword evidence="1" id="KW-0812">Transmembrane</keyword>
<reference evidence="2 3" key="1">
    <citation type="submission" date="2017-11" db="EMBL/GenBank/DDBJ databases">
        <title>Comparitive Functional Genomics of Dry Heat Resistant strains isolated from the Viking Spacecraft.</title>
        <authorList>
            <person name="Seuylemezian A."/>
            <person name="Cooper K."/>
            <person name="Vaishampayan P."/>
        </authorList>
    </citation>
    <scope>NUCLEOTIDE SEQUENCE [LARGE SCALE GENOMIC DNA]</scope>
    <source>
        <strain evidence="2 3">V1-29</strain>
    </source>
</reference>
<evidence type="ECO:0000313" key="2">
    <source>
        <dbReference type="EMBL" id="PLT28946.1"/>
    </source>
</evidence>
<accession>A0A2N5M3K3</accession>
<dbReference type="AlphaFoldDB" id="A0A2N5M3K3"/>
<feature type="transmembrane region" description="Helical" evidence="1">
    <location>
        <begin position="194"/>
        <end position="216"/>
    </location>
</feature>
<dbReference type="Proteomes" id="UP000234748">
    <property type="component" value="Unassembled WGS sequence"/>
</dbReference>
<feature type="transmembrane region" description="Helical" evidence="1">
    <location>
        <begin position="67"/>
        <end position="86"/>
    </location>
</feature>
<proteinExistence type="predicted"/>
<evidence type="ECO:0000256" key="1">
    <source>
        <dbReference type="SAM" id="Phobius"/>
    </source>
</evidence>
<sequence>MLVSLRKSRQKIFLILIMAVLVANIALWKTDVYQPVPKPAALSSFFDLMITIPLLIYFCWLRKKADIKYLFAFVFLGYCSALLVIPPEYRQNLGFIKWMVIGSEAIFFSMEFYLLARILIRFPEFGRVWRAVRSEEPSFLIALKSSLTKVYSDSKAVHLISFDLSMWHYAFFSWTQKKNRAENTGFTYHKKTSFIALHIMLIHAILLETAGFHFLLHQWNEIAAWVVLGLNALSVVFLIAHIQAVRSSAIWIREEKVVFQVGMTGLIEIPVSAISSFRKFNPADKYSKKEKNMIFEAFVQDFIPEPPQFELVLDREYTAYTVFGLRRKVNSIHIRVDEPHDFSQKISQSFSKPPDD</sequence>
<dbReference type="RefSeq" id="WP_101643839.1">
    <property type="nucleotide sequence ID" value="NZ_PGUY01000048.1"/>
</dbReference>
<dbReference type="EMBL" id="PGUY01000048">
    <property type="protein sequence ID" value="PLT28946.1"/>
    <property type="molecule type" value="Genomic_DNA"/>
</dbReference>
<organism evidence="2 3">
    <name type="scientific">Peribacillus deserti</name>
    <dbReference type="NCBI Taxonomy" id="673318"/>
    <lineage>
        <taxon>Bacteria</taxon>
        <taxon>Bacillati</taxon>
        <taxon>Bacillota</taxon>
        <taxon>Bacilli</taxon>
        <taxon>Bacillales</taxon>
        <taxon>Bacillaceae</taxon>
        <taxon>Peribacillus</taxon>
    </lineage>
</organism>
<keyword evidence="3" id="KW-1185">Reference proteome</keyword>
<keyword evidence="1" id="KW-1133">Transmembrane helix</keyword>
<feature type="transmembrane region" description="Helical" evidence="1">
    <location>
        <begin position="222"/>
        <end position="245"/>
    </location>
</feature>
<gene>
    <name evidence="2" type="ORF">CUU66_15765</name>
</gene>
<comment type="caution">
    <text evidence="2">The sequence shown here is derived from an EMBL/GenBank/DDBJ whole genome shotgun (WGS) entry which is preliminary data.</text>
</comment>
<feature type="transmembrane region" description="Helical" evidence="1">
    <location>
        <begin position="40"/>
        <end position="60"/>
    </location>
</feature>
<protein>
    <recommendedName>
        <fullName evidence="4">Beta-carotene 15,15'-monooxygenase</fullName>
    </recommendedName>
</protein>
<feature type="transmembrane region" description="Helical" evidence="1">
    <location>
        <begin position="12"/>
        <end position="28"/>
    </location>
</feature>
<evidence type="ECO:0008006" key="4">
    <source>
        <dbReference type="Google" id="ProtNLM"/>
    </source>
</evidence>
<feature type="transmembrane region" description="Helical" evidence="1">
    <location>
        <begin position="98"/>
        <end position="120"/>
    </location>
</feature>